<protein>
    <submittedName>
        <fullName evidence="2">DUF2778 domain-containing protein</fullName>
    </submittedName>
</protein>
<evidence type="ECO:0000313" key="3">
    <source>
        <dbReference type="Proteomes" id="UP000295727"/>
    </source>
</evidence>
<feature type="domain" description="Tlde1" evidence="1">
    <location>
        <begin position="25"/>
        <end position="148"/>
    </location>
</feature>
<dbReference type="InterPro" id="IPR021225">
    <property type="entry name" value="Tlde1_dom"/>
</dbReference>
<evidence type="ECO:0000259" key="1">
    <source>
        <dbReference type="Pfam" id="PF10908"/>
    </source>
</evidence>
<evidence type="ECO:0000313" key="2">
    <source>
        <dbReference type="EMBL" id="QBR00317.1"/>
    </source>
</evidence>
<dbReference type="EMBL" id="CP038149">
    <property type="protein sequence ID" value="QBR00317.1"/>
    <property type="molecule type" value="Genomic_DNA"/>
</dbReference>
<reference evidence="2 3" key="1">
    <citation type="submission" date="2019-03" db="EMBL/GenBank/DDBJ databases">
        <title>Paraburkholderia sp. 7MH5, isolated from subtropical forest soil.</title>
        <authorList>
            <person name="Gao Z.-H."/>
            <person name="Qiu L.-H."/>
        </authorList>
    </citation>
    <scope>NUCLEOTIDE SEQUENCE [LARGE SCALE GENOMIC DNA]</scope>
    <source>
        <strain evidence="2 3">7MH5</strain>
    </source>
</reference>
<organism evidence="2 3">
    <name type="scientific">Paraburkholderia pallida</name>
    <dbReference type="NCBI Taxonomy" id="2547399"/>
    <lineage>
        <taxon>Bacteria</taxon>
        <taxon>Pseudomonadati</taxon>
        <taxon>Pseudomonadota</taxon>
        <taxon>Betaproteobacteria</taxon>
        <taxon>Burkholderiales</taxon>
        <taxon>Burkholderiaceae</taxon>
        <taxon>Paraburkholderia</taxon>
    </lineage>
</organism>
<accession>A0A4P7CZN4</accession>
<dbReference type="Pfam" id="PF10908">
    <property type="entry name" value="Tlde1_dom"/>
    <property type="match status" value="1"/>
</dbReference>
<proteinExistence type="predicted"/>
<dbReference type="RefSeq" id="WP_134753867.1">
    <property type="nucleotide sequence ID" value="NZ_CP038149.1"/>
</dbReference>
<gene>
    <name evidence="2" type="ORF">E1956_25000</name>
</gene>
<keyword evidence="3" id="KW-1185">Reference proteome</keyword>
<dbReference type="Proteomes" id="UP000295727">
    <property type="component" value="Chromosome 2"/>
</dbReference>
<name>A0A4P7CZN4_9BURK</name>
<sequence length="160" mass="17663">MPAQCFYNLNGQRMSTLTCVGIGGFAAFSGSGVDTNNPASIAIRNSGPLPLGLYYIVARPSGGRMGWLYDFVKDQASGVHHEDWFALYRDDGQIDDYTVINGVRRGNFRIHPNGRLGRSEGCITIAAQRDFARLRQWLLSQKTGVIPRTGISYYGTVIVR</sequence>
<dbReference type="KEGG" id="ppai:E1956_25000"/>
<dbReference type="OrthoDB" id="6490254at2"/>
<dbReference type="AlphaFoldDB" id="A0A4P7CZN4"/>